<evidence type="ECO:0000313" key="1">
    <source>
        <dbReference type="EMBL" id="GAI51203.1"/>
    </source>
</evidence>
<dbReference type="EMBL" id="BARV01033526">
    <property type="protein sequence ID" value="GAI51203.1"/>
    <property type="molecule type" value="Genomic_DNA"/>
</dbReference>
<dbReference type="SUPFAM" id="SSF53448">
    <property type="entry name" value="Nucleotide-diphospho-sugar transferases"/>
    <property type="match status" value="1"/>
</dbReference>
<protein>
    <recommendedName>
        <fullName evidence="2">Glycosyltransferase 2-like domain-containing protein</fullName>
    </recommendedName>
</protein>
<dbReference type="InterPro" id="IPR029044">
    <property type="entry name" value="Nucleotide-diphossugar_trans"/>
</dbReference>
<dbReference type="AlphaFoldDB" id="X1P5T3"/>
<dbReference type="Gene3D" id="3.90.550.40">
    <property type="match status" value="1"/>
</dbReference>
<accession>X1P5T3</accession>
<proteinExistence type="predicted"/>
<sequence>MKSDATHFFFLDDDVIAPDDVIPSFLAANLPIVCGLYMSKKAKGERGLSAWMKRGGGYAAIAPQQDGRYVAVDVSGLGCVVIQRSIFERVPEPWFVWEPEGVSEDFFFFNKVFETIGVKPVADMECKCLHIGVFTLDTNNDFTTLGV</sequence>
<name>X1P5T3_9ZZZZ</name>
<evidence type="ECO:0008006" key="2">
    <source>
        <dbReference type="Google" id="ProtNLM"/>
    </source>
</evidence>
<organism evidence="1">
    <name type="scientific">marine sediment metagenome</name>
    <dbReference type="NCBI Taxonomy" id="412755"/>
    <lineage>
        <taxon>unclassified sequences</taxon>
        <taxon>metagenomes</taxon>
        <taxon>ecological metagenomes</taxon>
    </lineage>
</organism>
<gene>
    <name evidence="1" type="ORF">S06H3_52686</name>
</gene>
<comment type="caution">
    <text evidence="1">The sequence shown here is derived from an EMBL/GenBank/DDBJ whole genome shotgun (WGS) entry which is preliminary data.</text>
</comment>
<reference evidence="1" key="1">
    <citation type="journal article" date="2014" name="Front. Microbiol.">
        <title>High frequency of phylogenetically diverse reductive dehalogenase-homologous genes in deep subseafloor sedimentary metagenomes.</title>
        <authorList>
            <person name="Kawai M."/>
            <person name="Futagami T."/>
            <person name="Toyoda A."/>
            <person name="Takaki Y."/>
            <person name="Nishi S."/>
            <person name="Hori S."/>
            <person name="Arai W."/>
            <person name="Tsubouchi T."/>
            <person name="Morono Y."/>
            <person name="Uchiyama I."/>
            <person name="Ito T."/>
            <person name="Fujiyama A."/>
            <person name="Inagaki F."/>
            <person name="Takami H."/>
        </authorList>
    </citation>
    <scope>NUCLEOTIDE SEQUENCE</scope>
    <source>
        <strain evidence="1">Expedition CK06-06</strain>
    </source>
</reference>